<dbReference type="Proteomes" id="UP000886757">
    <property type="component" value="Unassembled WGS sequence"/>
</dbReference>
<feature type="transmembrane region" description="Helical" evidence="1">
    <location>
        <begin position="7"/>
        <end position="31"/>
    </location>
</feature>
<evidence type="ECO:0000313" key="2">
    <source>
        <dbReference type="EMBL" id="HIR12461.1"/>
    </source>
</evidence>
<reference evidence="2" key="2">
    <citation type="journal article" date="2021" name="PeerJ">
        <title>Extensive microbial diversity within the chicken gut microbiome revealed by metagenomics and culture.</title>
        <authorList>
            <person name="Gilroy R."/>
            <person name="Ravi A."/>
            <person name="Getino M."/>
            <person name="Pursley I."/>
            <person name="Horton D.L."/>
            <person name="Alikhan N.F."/>
            <person name="Baker D."/>
            <person name="Gharbi K."/>
            <person name="Hall N."/>
            <person name="Watson M."/>
            <person name="Adriaenssens E.M."/>
            <person name="Foster-Nyarko E."/>
            <person name="Jarju S."/>
            <person name="Secka A."/>
            <person name="Antonio M."/>
            <person name="Oren A."/>
            <person name="Chaudhuri R.R."/>
            <person name="La Ragione R."/>
            <person name="Hildebrand F."/>
            <person name="Pallen M.J."/>
        </authorList>
    </citation>
    <scope>NUCLEOTIDE SEQUENCE</scope>
    <source>
        <strain evidence="2">ChiSjej4B22-8148</strain>
    </source>
</reference>
<feature type="transmembrane region" description="Helical" evidence="1">
    <location>
        <begin position="37"/>
        <end position="62"/>
    </location>
</feature>
<keyword evidence="1" id="KW-1133">Transmembrane helix</keyword>
<reference evidence="2" key="1">
    <citation type="submission" date="2020-10" db="EMBL/GenBank/DDBJ databases">
        <authorList>
            <person name="Gilroy R."/>
        </authorList>
    </citation>
    <scope>NUCLEOTIDE SEQUENCE</scope>
    <source>
        <strain evidence="2">ChiSjej4B22-8148</strain>
    </source>
</reference>
<keyword evidence="1" id="KW-0472">Membrane</keyword>
<dbReference type="AlphaFoldDB" id="A0A9D1A9J8"/>
<evidence type="ECO:0000313" key="3">
    <source>
        <dbReference type="Proteomes" id="UP000886757"/>
    </source>
</evidence>
<organism evidence="2 3">
    <name type="scientific">Candidatus Choladousia intestinavium</name>
    <dbReference type="NCBI Taxonomy" id="2840727"/>
    <lineage>
        <taxon>Bacteria</taxon>
        <taxon>Bacillati</taxon>
        <taxon>Bacillota</taxon>
        <taxon>Clostridia</taxon>
        <taxon>Lachnospirales</taxon>
        <taxon>Lachnospiraceae</taxon>
        <taxon>Lachnospiraceae incertae sedis</taxon>
        <taxon>Candidatus Choladousia</taxon>
    </lineage>
</organism>
<evidence type="ECO:0000256" key="1">
    <source>
        <dbReference type="SAM" id="Phobius"/>
    </source>
</evidence>
<gene>
    <name evidence="2" type="ORF">IAB31_00885</name>
</gene>
<comment type="caution">
    <text evidence="2">The sequence shown here is derived from an EMBL/GenBank/DDBJ whole genome shotgun (WGS) entry which is preliminary data.</text>
</comment>
<name>A0A9D1A9J8_9FIRM</name>
<keyword evidence="1" id="KW-0812">Transmembrane</keyword>
<accession>A0A9D1A9J8</accession>
<protein>
    <submittedName>
        <fullName evidence="2">Uncharacterized protein</fullName>
    </submittedName>
</protein>
<sequence>MKKLKRVFALLGAVFLAGMYVAVLILGLTASPHTQDLLMAAIACTIILPCLLYGMMLIARILDNRSKEDRNTDKKRGERK</sequence>
<dbReference type="EMBL" id="DVGK01000013">
    <property type="protein sequence ID" value="HIR12461.1"/>
    <property type="molecule type" value="Genomic_DNA"/>
</dbReference>
<proteinExistence type="predicted"/>